<dbReference type="PANTHER" id="PTHR45008:SF1">
    <property type="entry name" value="PTS SYSTEM GLUCOSE-SPECIFIC EIIA COMPONENT"/>
    <property type="match status" value="1"/>
</dbReference>
<dbReference type="AlphaFoldDB" id="A0A263D4N3"/>
<dbReference type="InParanoid" id="A0A263D4N3"/>
<keyword evidence="10" id="KW-1185">Reference proteome</keyword>
<dbReference type="PANTHER" id="PTHR45008">
    <property type="entry name" value="PTS SYSTEM GLUCOSE-SPECIFIC EIIA COMPONENT"/>
    <property type="match status" value="1"/>
</dbReference>
<name>A0A263D4N3_9PSEU</name>
<evidence type="ECO:0000256" key="3">
    <source>
        <dbReference type="ARBA" id="ARBA00022597"/>
    </source>
</evidence>
<evidence type="ECO:0000256" key="6">
    <source>
        <dbReference type="ARBA" id="ARBA00022777"/>
    </source>
</evidence>
<feature type="compositionally biased region" description="Gly residues" evidence="7">
    <location>
        <begin position="1"/>
        <end position="11"/>
    </location>
</feature>
<feature type="region of interest" description="Disordered" evidence="7">
    <location>
        <begin position="164"/>
        <end position="196"/>
    </location>
</feature>
<feature type="domain" description="PTS EIIA type-1" evidence="8">
    <location>
        <begin position="43"/>
        <end position="156"/>
    </location>
</feature>
<evidence type="ECO:0000313" key="10">
    <source>
        <dbReference type="Proteomes" id="UP000242444"/>
    </source>
</evidence>
<reference evidence="9 10" key="1">
    <citation type="submission" date="2017-07" db="EMBL/GenBank/DDBJ databases">
        <title>Amycolatopsis antarcticus sp. nov., isolated from the surface of an Antarcticus brown macroalga.</title>
        <authorList>
            <person name="Wang J."/>
            <person name="Leiva S."/>
            <person name="Huang J."/>
            <person name="Huang Y."/>
        </authorList>
    </citation>
    <scope>NUCLEOTIDE SEQUENCE [LARGE SCALE GENOMIC DNA]</scope>
    <source>
        <strain evidence="9 10">AU-G6</strain>
    </source>
</reference>
<dbReference type="PROSITE" id="PS51093">
    <property type="entry name" value="PTS_EIIA_TYPE_1"/>
    <property type="match status" value="1"/>
</dbReference>
<dbReference type="OrthoDB" id="7571469at2"/>
<gene>
    <name evidence="9" type="ORF">CFN78_12370</name>
</gene>
<dbReference type="Gene3D" id="2.70.70.10">
    <property type="entry name" value="Glucose Permease (Domain IIA)"/>
    <property type="match status" value="1"/>
</dbReference>
<dbReference type="InterPro" id="IPR001127">
    <property type="entry name" value="PTS_EIIA_1_perm"/>
</dbReference>
<dbReference type="GO" id="GO:0009401">
    <property type="term" value="P:phosphoenolpyruvate-dependent sugar phosphotransferase system"/>
    <property type="evidence" value="ECO:0007669"/>
    <property type="project" value="UniProtKB-KW"/>
</dbReference>
<organism evidence="9 10">
    <name type="scientific">Amycolatopsis antarctica</name>
    <dbReference type="NCBI Taxonomy" id="1854586"/>
    <lineage>
        <taxon>Bacteria</taxon>
        <taxon>Bacillati</taxon>
        <taxon>Actinomycetota</taxon>
        <taxon>Actinomycetes</taxon>
        <taxon>Pseudonocardiales</taxon>
        <taxon>Pseudonocardiaceae</taxon>
        <taxon>Amycolatopsis</taxon>
    </lineage>
</organism>
<dbReference type="Proteomes" id="UP000242444">
    <property type="component" value="Unassembled WGS sequence"/>
</dbReference>
<dbReference type="InterPro" id="IPR050890">
    <property type="entry name" value="PTS_EIIA_component"/>
</dbReference>
<keyword evidence="4" id="KW-0808">Transferase</keyword>
<dbReference type="GO" id="GO:0005737">
    <property type="term" value="C:cytoplasm"/>
    <property type="evidence" value="ECO:0007669"/>
    <property type="project" value="UniProtKB-SubCell"/>
</dbReference>
<comment type="subcellular location">
    <subcellularLocation>
        <location evidence="1">Cytoplasm</location>
    </subcellularLocation>
</comment>
<evidence type="ECO:0000256" key="1">
    <source>
        <dbReference type="ARBA" id="ARBA00004496"/>
    </source>
</evidence>
<dbReference type="EMBL" id="NKYE01000006">
    <property type="protein sequence ID" value="OZM73018.1"/>
    <property type="molecule type" value="Genomic_DNA"/>
</dbReference>
<evidence type="ECO:0000256" key="7">
    <source>
        <dbReference type="SAM" id="MobiDB-lite"/>
    </source>
</evidence>
<dbReference type="InterPro" id="IPR011055">
    <property type="entry name" value="Dup_hybrid_motif"/>
</dbReference>
<accession>A0A263D4N3</accession>
<dbReference type="SUPFAM" id="SSF51261">
    <property type="entry name" value="Duplicated hybrid motif"/>
    <property type="match status" value="1"/>
</dbReference>
<dbReference type="PROSITE" id="PS00371">
    <property type="entry name" value="PTS_EIIA_TYPE_1_HIS"/>
    <property type="match status" value="1"/>
</dbReference>
<dbReference type="Pfam" id="PF00358">
    <property type="entry name" value="PTS_EIIA_1"/>
    <property type="match status" value="1"/>
</dbReference>
<evidence type="ECO:0000256" key="5">
    <source>
        <dbReference type="ARBA" id="ARBA00022683"/>
    </source>
</evidence>
<keyword evidence="6" id="KW-0418">Kinase</keyword>
<comment type="caution">
    <text evidence="9">The sequence shown here is derived from an EMBL/GenBank/DDBJ whole genome shotgun (WGS) entry which is preliminary data.</text>
</comment>
<evidence type="ECO:0000256" key="4">
    <source>
        <dbReference type="ARBA" id="ARBA00022679"/>
    </source>
</evidence>
<feature type="region of interest" description="Disordered" evidence="7">
    <location>
        <begin position="1"/>
        <end position="24"/>
    </location>
</feature>
<proteinExistence type="predicted"/>
<sequence>MPAPGEGGTGRDGGRRADGVSTTDLAVGSPVAGRVVPLAALPDPVFAGGSVGPGVAVDPAITAREDGGPGAAITVVAPVDGTVATLHPHAFVVVTDDGRAVLVHLGLGTVRRRGAGFVPHVVRGEAVRAGQPMLTWEPEALRADGYDLHVPVIALDAVTGALDGLRPDGPAGNGPAGNDPEGLPVRPGDPLFTWRA</sequence>
<protein>
    <submittedName>
        <fullName evidence="9">PTS glucose transporter subunit IIA</fullName>
    </submittedName>
</protein>
<evidence type="ECO:0000313" key="9">
    <source>
        <dbReference type="EMBL" id="OZM73018.1"/>
    </source>
</evidence>
<evidence type="ECO:0000259" key="8">
    <source>
        <dbReference type="PROSITE" id="PS51093"/>
    </source>
</evidence>
<keyword evidence="3 9" id="KW-0762">Sugar transport</keyword>
<dbReference type="GO" id="GO:0016301">
    <property type="term" value="F:kinase activity"/>
    <property type="evidence" value="ECO:0007669"/>
    <property type="project" value="UniProtKB-KW"/>
</dbReference>
<evidence type="ECO:0000256" key="2">
    <source>
        <dbReference type="ARBA" id="ARBA00022448"/>
    </source>
</evidence>
<keyword evidence="5" id="KW-0598">Phosphotransferase system</keyword>
<keyword evidence="2" id="KW-0813">Transport</keyword>